<dbReference type="Gene3D" id="2.60.40.1190">
    <property type="match status" value="1"/>
</dbReference>
<name>F3KM07_9ARCH</name>
<reference evidence="2" key="1">
    <citation type="journal article" date="2011" name="PLoS ONE">
        <title>Genome of a low-salinity ammonia-oxidizing archaeon determined by single-cell and metagenomic analysis.</title>
        <authorList>
            <person name="Blainey P.C."/>
            <person name="Mosier A.C."/>
            <person name="Potanina A."/>
            <person name="Francis C.A."/>
            <person name="Quake S.R."/>
        </authorList>
    </citation>
    <scope>NUCLEOTIDE SEQUENCE [LARGE SCALE GENOMIC DNA]</scope>
    <source>
        <strain evidence="2">SFB1</strain>
    </source>
</reference>
<keyword evidence="1" id="KW-1133">Transmembrane helix</keyword>
<dbReference type="AlphaFoldDB" id="F3KM07"/>
<accession>F3KM07</accession>
<gene>
    <name evidence="2" type="ORF">Nlim_1609</name>
</gene>
<comment type="caution">
    <text evidence="2">The sequence shown here is derived from an EMBL/GenBank/DDBJ whole genome shotgun (WGS) entry which is preliminary data.</text>
</comment>
<evidence type="ECO:0008006" key="3">
    <source>
        <dbReference type="Google" id="ProtNLM"/>
    </source>
</evidence>
<sequence>MFLPIFFLDVYGEEPILISISSQLDNVVFDGKWTTSDEWKQSSYNRIAFDDGTEIHLRTAYQGDFIYVQINVASDKFIDKLTDSALICFDTKNDKTILPQSDDYCFFTSLDGKKSFSYQGNDLPAINGYFTKIPNNKDFIAVGSSSDKHDRYDKTPHPSYEFKIPLHLLGRSDNYGFFLSVFDAHTKIHYSWPHNIEHQSIISIPSPSKWGDLVSPDKSLPEFNLSLLLVIIFPIILSMQLFLKFKFLKSSLFLK</sequence>
<evidence type="ECO:0000256" key="1">
    <source>
        <dbReference type="SAM" id="Phobius"/>
    </source>
</evidence>
<organism evidence="2">
    <name type="scientific">Candidatus Nitrosarchaeum limnium SFB1</name>
    <dbReference type="NCBI Taxonomy" id="886738"/>
    <lineage>
        <taxon>Archaea</taxon>
        <taxon>Nitrososphaerota</taxon>
        <taxon>Nitrososphaeria</taxon>
        <taxon>Nitrosopumilales</taxon>
        <taxon>Nitrosopumilaceae</taxon>
        <taxon>Nitrosarchaeum</taxon>
    </lineage>
</organism>
<dbReference type="SUPFAM" id="SSF49344">
    <property type="entry name" value="CBD9-like"/>
    <property type="match status" value="1"/>
</dbReference>
<protein>
    <recommendedName>
        <fullName evidence="3">Carbohydrate-binding domain-containing protein</fullName>
    </recommendedName>
</protein>
<dbReference type="Proteomes" id="UP000004348">
    <property type="component" value="Chromosome"/>
</dbReference>
<dbReference type="HOGENOM" id="CLU_1131560_0_0_2"/>
<keyword evidence="1" id="KW-0472">Membrane</keyword>
<dbReference type="STRING" id="886738.Nlim_1609"/>
<proteinExistence type="predicted"/>
<dbReference type="EMBL" id="AEGP01000051">
    <property type="protein sequence ID" value="EGG41598.1"/>
    <property type="molecule type" value="Genomic_DNA"/>
</dbReference>
<feature type="transmembrane region" description="Helical" evidence="1">
    <location>
        <begin position="223"/>
        <end position="243"/>
    </location>
</feature>
<evidence type="ECO:0000313" key="2">
    <source>
        <dbReference type="EMBL" id="EGG41598.1"/>
    </source>
</evidence>
<keyword evidence="1" id="KW-0812">Transmembrane</keyword>